<evidence type="ECO:0000313" key="1">
    <source>
        <dbReference type="EMBL" id="AMW35682.1"/>
    </source>
</evidence>
<reference evidence="1 2" key="1">
    <citation type="submission" date="2016-02" db="EMBL/GenBank/DDBJ databases">
        <title>Complete Genome of H5569, the type strain of the newly described species Haematospirillium jordaniae.</title>
        <authorList>
            <person name="Nicholson A.C."/>
            <person name="Humrighouse B.W."/>
            <person name="Loparov V."/>
            <person name="McQuiston J.R."/>
        </authorList>
    </citation>
    <scope>NUCLEOTIDE SEQUENCE [LARGE SCALE GENOMIC DNA]</scope>
    <source>
        <strain evidence="1 2">H5569</strain>
    </source>
</reference>
<sequence>MADIQLTAEDVQNLLREPSPEIRVDLASKVARQFDAVDLSESEREIAEEIFRIMVQDAEVRVREALALNLKDNSMVPRDVALSLARDVDSVSLPLLQFSEVLTAEDLVEIVRSQQSQDVLKAVAKRRVVEANVADELVSRGDADVAAALAGNAGAELTEKSMLKIVERFGDHEVVHGPLATRAYLPVTVTERLVNRVSEALKEHILHRHELPPDLAADLVMQTRERAVISLSSESSEDDVERLVRQMSDHKRLTPSIIVRAICMGDLVFFEYAMAARSRLPVVNVRRLIHDSGALGLKGIFQKCRMPETMYPAVRAAIDVIAETDFDGEDGDIERHQRRVLERILTQYGDLGVDLEKSDLEYLLAKVEKLPHPTGGIS</sequence>
<dbReference type="Pfam" id="PF10098">
    <property type="entry name" value="DUF2336"/>
    <property type="match status" value="1"/>
</dbReference>
<dbReference type="Proteomes" id="UP000076066">
    <property type="component" value="Chromosome"/>
</dbReference>
<protein>
    <recommendedName>
        <fullName evidence="3">DUF2336 domain-containing protein</fullName>
    </recommendedName>
</protein>
<name>A0A143DG02_9PROT</name>
<dbReference type="PIRSF" id="PIRSF035865">
    <property type="entry name" value="UCP035865"/>
    <property type="match status" value="1"/>
</dbReference>
<dbReference type="RefSeq" id="WP_066136873.1">
    <property type="nucleotide sequence ID" value="NZ_CP014525.1"/>
</dbReference>
<dbReference type="AlphaFoldDB" id="A0A143DG02"/>
<dbReference type="InterPro" id="IPR014598">
    <property type="entry name" value="UCP035865"/>
</dbReference>
<dbReference type="KEGG" id="hjo:AY555_09575"/>
<accession>A0A143DG02</accession>
<dbReference type="GeneID" id="53317402"/>
<keyword evidence="2" id="KW-1185">Reference proteome</keyword>
<evidence type="ECO:0000313" key="2">
    <source>
        <dbReference type="Proteomes" id="UP000076066"/>
    </source>
</evidence>
<proteinExistence type="predicted"/>
<gene>
    <name evidence="1" type="ORF">AY555_09575</name>
</gene>
<dbReference type="InterPro" id="IPR019285">
    <property type="entry name" value="DUF2336"/>
</dbReference>
<evidence type="ECO:0008006" key="3">
    <source>
        <dbReference type="Google" id="ProtNLM"/>
    </source>
</evidence>
<dbReference type="OrthoDB" id="9798569at2"/>
<dbReference type="EMBL" id="CP014525">
    <property type="protein sequence ID" value="AMW35682.1"/>
    <property type="molecule type" value="Genomic_DNA"/>
</dbReference>
<organism evidence="1 2">
    <name type="scientific">Haematospirillum jordaniae</name>
    <dbReference type="NCBI Taxonomy" id="1549855"/>
    <lineage>
        <taxon>Bacteria</taxon>
        <taxon>Pseudomonadati</taxon>
        <taxon>Pseudomonadota</taxon>
        <taxon>Alphaproteobacteria</taxon>
        <taxon>Rhodospirillales</taxon>
        <taxon>Novispirillaceae</taxon>
        <taxon>Haematospirillum</taxon>
    </lineage>
</organism>
<dbReference type="STRING" id="1549855.AY555_09575"/>